<keyword evidence="2" id="KW-1185">Reference proteome</keyword>
<proteinExistence type="predicted"/>
<evidence type="ECO:0000313" key="1">
    <source>
        <dbReference type="EMBL" id="TMS57481.1"/>
    </source>
</evidence>
<dbReference type="Proteomes" id="UP000004277">
    <property type="component" value="Unassembled WGS sequence"/>
</dbReference>
<gene>
    <name evidence="1" type="ORF">MW7_012840</name>
</gene>
<reference evidence="1" key="1">
    <citation type="submission" date="2019-05" db="EMBL/GenBank/DDBJ databases">
        <title>Revised genome assembly of Burkholderiaceae (previously Ralstonia) sp. PBA.</title>
        <authorList>
            <person name="Gan H.M."/>
        </authorList>
    </citation>
    <scope>NUCLEOTIDE SEQUENCE</scope>
    <source>
        <strain evidence="1">PBA</strain>
    </source>
</reference>
<sequence>MPPAQTSRVHLTAAATSALPRWLLLALCIIYGLSGLFLRDPWKNEDAAGFGVMWTLAQGGVQDWLLPNIVGRPHIEDGPLVFWIGALMIKLFGWLLGAADAARLSTALFFFVTCASIWYGAYLLGRRAEVQPFEFAFGGQPKARDYGRTLADGALLIFLACVGLAQRGHETTAQVGQMYCIALMLYGLIRSLDKPNQGALWLGLGLGAFGLASGPVMPLVLTASLLLATWVCPQRSWRRVLSISLPLALAIVLAWFAAAYFGADERSDAVAFIREWSRFDRRMYGVPVPEVLGFIARNLLLYTWPVWPLAIWAWHSWDGMRRAPHIVLPLALLLPQLVLLAMQQTGGDMQYILLLPPLAMLATFGLPTLKRSIINAIDWFAVFSFTILCGFVWLIWIAKLTGYPPKIARNVYRLLPGYVPEFSVIALIAALLVTAAWILIVRWRVSRAPKMIWRSVVISAAGATLMWVLMMTLWLPTINYGKTYRDVAEAAAMALPSTYQCVQPIRMGDAQLASFAYFGHIRFGGPEDNCDVLLRHDPQNYGEPTSVSRFQWRLIWEGRRPSDRDERFRMYHLQPLAEKPSRAPSFSDIRRRRH</sequence>
<evidence type="ECO:0000313" key="2">
    <source>
        <dbReference type="Proteomes" id="UP000004277"/>
    </source>
</evidence>
<dbReference type="EMBL" id="AKCV02000023">
    <property type="protein sequence ID" value="TMS57481.1"/>
    <property type="molecule type" value="Genomic_DNA"/>
</dbReference>
<protein>
    <submittedName>
        <fullName evidence="1">Glycosyltransferase family 39 protein</fullName>
    </submittedName>
</protein>
<organism evidence="1 2">
    <name type="scientific">Imbroritus primus</name>
    <dbReference type="NCBI Taxonomy" id="3058603"/>
    <lineage>
        <taxon>Bacteria</taxon>
        <taxon>Pseudomonadati</taxon>
        <taxon>Pseudomonadota</taxon>
        <taxon>Betaproteobacteria</taxon>
        <taxon>Burkholderiales</taxon>
        <taxon>Burkholderiaceae</taxon>
        <taxon>Imbroritus</taxon>
    </lineage>
</organism>
<name>A0ACD3SMJ2_9BURK</name>
<comment type="caution">
    <text evidence="1">The sequence shown here is derived from an EMBL/GenBank/DDBJ whole genome shotgun (WGS) entry which is preliminary data.</text>
</comment>
<accession>A0ACD3SMJ2</accession>